<feature type="domain" description="Polysaccharide pyruvyl transferase" evidence="1">
    <location>
        <begin position="13"/>
        <end position="259"/>
    </location>
</feature>
<dbReference type="Proteomes" id="UP000001476">
    <property type="component" value="Chromosome"/>
</dbReference>
<protein>
    <recommendedName>
        <fullName evidence="1">Polysaccharide pyruvyl transferase domain-containing protein</fullName>
    </recommendedName>
</protein>
<dbReference type="RefSeq" id="WP_012738520.1">
    <property type="nucleotide sequence ID" value="NC_012778.1"/>
</dbReference>
<dbReference type="eggNOG" id="COG2327">
    <property type="taxonomic scope" value="Bacteria"/>
</dbReference>
<dbReference type="HOGENOM" id="CLU_070992_0_0_9"/>
<dbReference type="EMBL" id="CP001104">
    <property type="protein sequence ID" value="ACR71283.1"/>
    <property type="molecule type" value="Genomic_DNA"/>
</dbReference>
<dbReference type="AlphaFoldDB" id="C4Z293"/>
<sequence>MYITNNNNCWYTNIGEAFIDIGVKNIFKNISKDNKNIIFNTISPMSKFYIGNMYAGKEILKNVMDPADWIKTDLFILPGMFGSIEFVKKSFSINMARKLKENGSEIAFLGFGACEYTEQERKIVLEAMQQLKPLFVITRDDKTYQMYKDYVNCIKGLDCAFWVNDNFNPAGMSLNKEYIVSTFNRSDEPENVANVTKNLIHPWHMPYYLNKSKTRFLAKENLMVSDNPYDYITLYANAKTVYTDLVHATIISLLYNTPVKYYKIDNRRDAFESVKYLKYDKDGFMSIDNCKLNEEKKEIEKIINVIIKNKWRK</sequence>
<reference evidence="2 3" key="1">
    <citation type="journal article" date="2009" name="Proc. Natl. Acad. Sci. U.S.A.">
        <title>Characterizing a model human gut microbiota composed of members of its two dominant bacterial phyla.</title>
        <authorList>
            <person name="Mahowald M.A."/>
            <person name="Rey F.E."/>
            <person name="Seedorf H."/>
            <person name="Turnbaugh P.J."/>
            <person name="Fulton R.S."/>
            <person name="Wollam A."/>
            <person name="Shah N."/>
            <person name="Wang C."/>
            <person name="Magrini V."/>
            <person name="Wilson R.K."/>
            <person name="Cantarel B.L."/>
            <person name="Coutinho P.M."/>
            <person name="Henrissat B."/>
            <person name="Crock L.W."/>
            <person name="Russell A."/>
            <person name="Verberkmoes N.C."/>
            <person name="Hettich R.L."/>
            <person name="Gordon J.I."/>
        </authorList>
    </citation>
    <scope>NUCLEOTIDE SEQUENCE [LARGE SCALE GENOMIC DNA]</scope>
    <source>
        <strain evidence="3">ATCC 27750 / DSM 3376 / VPI C15-48 / C15-B4</strain>
    </source>
</reference>
<proteinExistence type="predicted"/>
<dbReference type="KEGG" id="eel:EUBELI_00247"/>
<dbReference type="STRING" id="515620.EUBELI_00247"/>
<dbReference type="Pfam" id="PF04230">
    <property type="entry name" value="PS_pyruv_trans"/>
    <property type="match status" value="1"/>
</dbReference>
<gene>
    <name evidence="2" type="ordered locus">EUBELI_00247</name>
</gene>
<evidence type="ECO:0000313" key="2">
    <source>
        <dbReference type="EMBL" id="ACR71283.1"/>
    </source>
</evidence>
<keyword evidence="3" id="KW-1185">Reference proteome</keyword>
<evidence type="ECO:0000313" key="3">
    <source>
        <dbReference type="Proteomes" id="UP000001476"/>
    </source>
</evidence>
<evidence type="ECO:0000259" key="1">
    <source>
        <dbReference type="Pfam" id="PF04230"/>
    </source>
</evidence>
<dbReference type="GeneID" id="41355024"/>
<organism evidence="2 3">
    <name type="scientific">Lachnospira eligens (strain ATCC 27750 / DSM 3376 / VPI C15-48 / C15-B4)</name>
    <name type="common">Eubacterium eligens</name>
    <dbReference type="NCBI Taxonomy" id="515620"/>
    <lineage>
        <taxon>Bacteria</taxon>
        <taxon>Bacillati</taxon>
        <taxon>Bacillota</taxon>
        <taxon>Clostridia</taxon>
        <taxon>Lachnospirales</taxon>
        <taxon>Lachnospiraceae</taxon>
        <taxon>Lachnospira</taxon>
    </lineage>
</organism>
<name>C4Z293_LACE2</name>
<dbReference type="InterPro" id="IPR007345">
    <property type="entry name" value="Polysacch_pyruvyl_Trfase"/>
</dbReference>
<accession>C4Z293</accession>